<dbReference type="CDD" id="cd08050">
    <property type="entry name" value="TAF6C"/>
    <property type="match status" value="1"/>
</dbReference>
<dbReference type="PANTHER" id="PTHR10221:SF9">
    <property type="entry name" value="TRANSCRIPTION INITIATION FACTOR TFIID SUBUNIT 6"/>
    <property type="match status" value="1"/>
</dbReference>
<dbReference type="InterPro" id="IPR016024">
    <property type="entry name" value="ARM-type_fold"/>
</dbReference>
<dbReference type="Gene3D" id="1.10.20.10">
    <property type="entry name" value="Histone, subunit A"/>
    <property type="match status" value="1"/>
</dbReference>
<organism evidence="8 9">
    <name type="scientific">Prymnesium parvum</name>
    <name type="common">Toxic golden alga</name>
    <dbReference type="NCBI Taxonomy" id="97485"/>
    <lineage>
        <taxon>Eukaryota</taxon>
        <taxon>Haptista</taxon>
        <taxon>Haptophyta</taxon>
        <taxon>Prymnesiophyceae</taxon>
        <taxon>Prymnesiales</taxon>
        <taxon>Prymnesiaceae</taxon>
        <taxon>Prymnesium</taxon>
    </lineage>
</organism>
<dbReference type="CDD" id="cd22931">
    <property type="entry name" value="HFD_TAF6"/>
    <property type="match status" value="1"/>
</dbReference>
<comment type="subcellular location">
    <subcellularLocation>
        <location evidence="1">Nucleus</location>
    </subcellularLocation>
</comment>
<evidence type="ECO:0000313" key="9">
    <source>
        <dbReference type="Proteomes" id="UP001515480"/>
    </source>
</evidence>
<dbReference type="Proteomes" id="UP001515480">
    <property type="component" value="Unassembled WGS sequence"/>
</dbReference>
<evidence type="ECO:0000256" key="6">
    <source>
        <dbReference type="SAM" id="MobiDB-lite"/>
    </source>
</evidence>
<evidence type="ECO:0000256" key="4">
    <source>
        <dbReference type="ARBA" id="ARBA00023163"/>
    </source>
</evidence>
<dbReference type="PANTHER" id="PTHR10221">
    <property type="entry name" value="TRANSCRIPTION INITIATION FACTOR TFIID SUBUNIT 6"/>
    <property type="match status" value="1"/>
</dbReference>
<evidence type="ECO:0000256" key="2">
    <source>
        <dbReference type="ARBA" id="ARBA00007688"/>
    </source>
</evidence>
<feature type="region of interest" description="Disordered" evidence="6">
    <location>
        <begin position="400"/>
        <end position="420"/>
    </location>
</feature>
<feature type="region of interest" description="Disordered" evidence="6">
    <location>
        <begin position="148"/>
        <end position="168"/>
    </location>
</feature>
<evidence type="ECO:0000259" key="7">
    <source>
        <dbReference type="SMART" id="SM00803"/>
    </source>
</evidence>
<dbReference type="Gene3D" id="1.25.40.770">
    <property type="entry name" value="TAF6, C-terminal HEAT repeat domain"/>
    <property type="match status" value="1"/>
</dbReference>
<dbReference type="GO" id="GO:0051123">
    <property type="term" value="P:RNA polymerase II preinitiation complex assembly"/>
    <property type="evidence" value="ECO:0007669"/>
    <property type="project" value="TreeGrafter"/>
</dbReference>
<gene>
    <name evidence="8" type="ORF">AB1Y20_019807</name>
</gene>
<keyword evidence="4" id="KW-0804">Transcription</keyword>
<evidence type="ECO:0000256" key="3">
    <source>
        <dbReference type="ARBA" id="ARBA00023015"/>
    </source>
</evidence>
<feature type="region of interest" description="Disordered" evidence="6">
    <location>
        <begin position="497"/>
        <end position="516"/>
    </location>
</feature>
<comment type="caution">
    <text evidence="8">The sequence shown here is derived from an EMBL/GenBank/DDBJ whole genome shotgun (WGS) entry which is preliminary data.</text>
</comment>
<protein>
    <recommendedName>
        <fullName evidence="7">TATA box binding protein associated factor (TAF) histone-like fold domain-containing protein</fullName>
    </recommendedName>
</protein>
<keyword evidence="3" id="KW-0805">Transcription regulation</keyword>
<dbReference type="GO" id="GO:0000124">
    <property type="term" value="C:SAGA complex"/>
    <property type="evidence" value="ECO:0007669"/>
    <property type="project" value="InterPro"/>
</dbReference>
<dbReference type="AlphaFoldDB" id="A0AB34JTE2"/>
<dbReference type="SMART" id="SM00803">
    <property type="entry name" value="TAF"/>
    <property type="match status" value="1"/>
</dbReference>
<dbReference type="InterPro" id="IPR009072">
    <property type="entry name" value="Histone-fold"/>
</dbReference>
<dbReference type="GO" id="GO:0016251">
    <property type="term" value="F:RNA polymerase II general transcription initiation factor activity"/>
    <property type="evidence" value="ECO:0007669"/>
    <property type="project" value="InterPro"/>
</dbReference>
<name>A0AB34JTE2_PRYPA</name>
<keyword evidence="9" id="KW-1185">Reference proteome</keyword>
<dbReference type="SUPFAM" id="SSF48371">
    <property type="entry name" value="ARM repeat"/>
    <property type="match status" value="1"/>
</dbReference>
<feature type="region of interest" description="Disordered" evidence="6">
    <location>
        <begin position="1"/>
        <end position="21"/>
    </location>
</feature>
<comment type="similarity">
    <text evidence="2">Belongs to the TAF6 family.</text>
</comment>
<evidence type="ECO:0000256" key="5">
    <source>
        <dbReference type="ARBA" id="ARBA00023242"/>
    </source>
</evidence>
<dbReference type="EMBL" id="JBGBPQ010000004">
    <property type="protein sequence ID" value="KAL1524930.1"/>
    <property type="molecule type" value="Genomic_DNA"/>
</dbReference>
<dbReference type="InterPro" id="IPR037796">
    <property type="entry name" value="TAF6"/>
</dbReference>
<keyword evidence="5" id="KW-0539">Nucleus</keyword>
<dbReference type="GO" id="GO:0003713">
    <property type="term" value="F:transcription coactivator activity"/>
    <property type="evidence" value="ECO:0007669"/>
    <property type="project" value="TreeGrafter"/>
</dbReference>
<evidence type="ECO:0000256" key="1">
    <source>
        <dbReference type="ARBA" id="ARBA00004123"/>
    </source>
</evidence>
<dbReference type="InterPro" id="IPR004823">
    <property type="entry name" value="TAF_TATA-bd_Histone-like_dom"/>
</dbReference>
<dbReference type="InterPro" id="IPR011442">
    <property type="entry name" value="TAF6_C"/>
</dbReference>
<dbReference type="Pfam" id="PF02969">
    <property type="entry name" value="TAF"/>
    <property type="match status" value="1"/>
</dbReference>
<feature type="compositionally biased region" description="Low complexity" evidence="6">
    <location>
        <begin position="404"/>
        <end position="414"/>
    </location>
</feature>
<proteinExistence type="inferred from homology"/>
<evidence type="ECO:0000313" key="8">
    <source>
        <dbReference type="EMBL" id="KAL1524930.1"/>
    </source>
</evidence>
<accession>A0AB34JTE2</accession>
<dbReference type="SUPFAM" id="SSF47113">
    <property type="entry name" value="Histone-fold"/>
    <property type="match status" value="1"/>
</dbReference>
<dbReference type="InterPro" id="IPR046344">
    <property type="entry name" value="TAF6_C_sf"/>
</dbReference>
<reference evidence="8 9" key="1">
    <citation type="journal article" date="2024" name="Science">
        <title>Giant polyketide synthase enzymes in the biosynthesis of giant marine polyether toxins.</title>
        <authorList>
            <person name="Fallon T.R."/>
            <person name="Shende V.V."/>
            <person name="Wierzbicki I.H."/>
            <person name="Pendleton A.L."/>
            <person name="Watervoot N.F."/>
            <person name="Auber R.P."/>
            <person name="Gonzalez D.J."/>
            <person name="Wisecaver J.H."/>
            <person name="Moore B.S."/>
        </authorList>
    </citation>
    <scope>NUCLEOTIDE SEQUENCE [LARGE SCALE GENOMIC DNA]</scope>
    <source>
        <strain evidence="8 9">12B1</strain>
    </source>
</reference>
<dbReference type="Pfam" id="PF07571">
    <property type="entry name" value="TAF6_C"/>
    <property type="match status" value="1"/>
</dbReference>
<dbReference type="GO" id="GO:0046695">
    <property type="term" value="C:SLIK (SAGA-like) complex"/>
    <property type="evidence" value="ECO:0007669"/>
    <property type="project" value="InterPro"/>
</dbReference>
<feature type="domain" description="TATA box binding protein associated factor (TAF) histone-like fold" evidence="7">
    <location>
        <begin position="19"/>
        <end position="85"/>
    </location>
</feature>
<sequence>MASEAHATPPPSDSRAAPPLISRDTIKTIAQSVGIAHLKDDVADALAPDVEFRLRDVIAQALKFMAHGRRERLTADDVNFALRLRHAEPLYGFSAADPPRFCRAGGHADVYFLDDPEINLSDVMSEPLPPAPREPSFSTHWLAVNGVQPSVPENPTLERGGGKRARGGEAAEVEVVALARHALTEEEQAWLERITSAVRDGVPSSSRGDGETQDAQRFIKKPRTVSPFDIALRAVAKDSSTHALSPHLSYFVASEVNSNLRCLPRLVSAMRLLHAMLQSLTVDLEPYLAQIMPAVLTCIVGKQLCALPHEDHWALRRTAAGLVCIVVSRFGERYPTLQERLTKTLLAVLRDPTKPLTSHYGAIVCLQMLGPMAVHTLLMPSMATYVHSLEEQLHSALVSSEPPAAAADRGNAQARSERKRKQQEKLEAILRLHGLALHVCCTYFFVHGAMFNTGAPLPPLSSKPPAVSSSSLAPGGVPLARGGGKKAAAARAVGAASGATGAKDPPSATEQLSAPAATSAGLQLRPATSYQTLEDCFGPEPLMSFTRATLWKPTEVVERPVNSTLPQALSQRHLSRAYSLLDAFI</sequence>
<dbReference type="GO" id="GO:0046982">
    <property type="term" value="F:protein heterodimerization activity"/>
    <property type="evidence" value="ECO:0007669"/>
    <property type="project" value="InterPro"/>
</dbReference>
<dbReference type="GO" id="GO:0005669">
    <property type="term" value="C:transcription factor TFIID complex"/>
    <property type="evidence" value="ECO:0007669"/>
    <property type="project" value="InterPro"/>
</dbReference>